<dbReference type="Proteomes" id="UP000091926">
    <property type="component" value="Chromosome"/>
</dbReference>
<dbReference type="InterPro" id="IPR036709">
    <property type="entry name" value="Autotransporte_beta_dom_sf"/>
</dbReference>
<dbReference type="SMART" id="SM00869">
    <property type="entry name" value="Autotransporter"/>
    <property type="match status" value="1"/>
</dbReference>
<feature type="region of interest" description="Disordered" evidence="1">
    <location>
        <begin position="1126"/>
        <end position="1158"/>
    </location>
</feature>
<proteinExistence type="predicted"/>
<organism evidence="4 5">
    <name type="scientific">Bordetella flabilis</name>
    <dbReference type="NCBI Taxonomy" id="463014"/>
    <lineage>
        <taxon>Bacteria</taxon>
        <taxon>Pseudomonadati</taxon>
        <taxon>Pseudomonadota</taxon>
        <taxon>Betaproteobacteria</taxon>
        <taxon>Burkholderiales</taxon>
        <taxon>Alcaligenaceae</taxon>
        <taxon>Bordetella</taxon>
    </lineage>
</organism>
<dbReference type="InterPro" id="IPR005546">
    <property type="entry name" value="Autotransporte_beta"/>
</dbReference>
<feature type="domain" description="Autotransporter" evidence="3">
    <location>
        <begin position="2077"/>
        <end position="2356"/>
    </location>
</feature>
<feature type="region of interest" description="Disordered" evidence="1">
    <location>
        <begin position="648"/>
        <end position="667"/>
    </location>
</feature>
<keyword evidence="5" id="KW-1185">Reference proteome</keyword>
<dbReference type="KEGG" id="bfz:BAU07_04220"/>
<evidence type="ECO:0000259" key="3">
    <source>
        <dbReference type="PROSITE" id="PS51208"/>
    </source>
</evidence>
<protein>
    <recommendedName>
        <fullName evidence="3">Autotransporter domain-containing protein</fullName>
    </recommendedName>
</protein>
<dbReference type="PROSITE" id="PS51208">
    <property type="entry name" value="AUTOTRANSPORTER"/>
    <property type="match status" value="1"/>
</dbReference>
<feature type="compositionally biased region" description="Low complexity" evidence="1">
    <location>
        <begin position="649"/>
        <end position="667"/>
    </location>
</feature>
<evidence type="ECO:0000313" key="5">
    <source>
        <dbReference type="Proteomes" id="UP000091926"/>
    </source>
</evidence>
<reference evidence="4 5" key="1">
    <citation type="submission" date="2016-06" db="EMBL/GenBank/DDBJ databases">
        <title>Complete genome sequences of Bordetella bronchialis and Bordetella flabilis.</title>
        <authorList>
            <person name="LiPuma J.J."/>
            <person name="Spilker T."/>
        </authorList>
    </citation>
    <scope>NUCLEOTIDE SEQUENCE [LARGE SCALE GENOMIC DNA]</scope>
    <source>
        <strain evidence="4 5">AU10664</strain>
    </source>
</reference>
<dbReference type="SUPFAM" id="SSF103515">
    <property type="entry name" value="Autotransporter"/>
    <property type="match status" value="1"/>
</dbReference>
<dbReference type="EMBL" id="CP016172">
    <property type="protein sequence ID" value="ANN76428.1"/>
    <property type="molecule type" value="Genomic_DNA"/>
</dbReference>
<keyword evidence="2" id="KW-0472">Membrane</keyword>
<name>A0A193G9X0_9BORD</name>
<dbReference type="OrthoDB" id="8644697at2"/>
<dbReference type="STRING" id="463014.BAU07_04220"/>
<keyword evidence="2" id="KW-0812">Transmembrane</keyword>
<accession>A0A193G9X0</accession>
<evidence type="ECO:0000256" key="2">
    <source>
        <dbReference type="SAM" id="Phobius"/>
    </source>
</evidence>
<keyword evidence="2" id="KW-1133">Transmembrane helix</keyword>
<dbReference type="RefSeq" id="WP_066654430.1">
    <property type="nucleotide sequence ID" value="NZ_CBCSCL010000010.1"/>
</dbReference>
<evidence type="ECO:0000313" key="4">
    <source>
        <dbReference type="EMBL" id="ANN76428.1"/>
    </source>
</evidence>
<gene>
    <name evidence="4" type="ORF">BAU07_04220</name>
</gene>
<feature type="transmembrane region" description="Helical" evidence="2">
    <location>
        <begin position="34"/>
        <end position="54"/>
    </location>
</feature>
<evidence type="ECO:0000256" key="1">
    <source>
        <dbReference type="SAM" id="MobiDB-lite"/>
    </source>
</evidence>
<sequence length="2356" mass="223359">MKARLCYANRSSNDLQSEPGRRPRPHLALFKHPAIVAAVLGAGAVFALPSVAVAQSQYCSTQNGVYTCNLPSSPSGSSITLSNTGGDTGGNALPMSVTSPGGVSYVAPSTANGALQFSSYGQNAGSGAGTNTQGLTITSSGPITVTGGQQTINGYVFGIWAQQWAGTSSNGNGGSSTAALTINNSSPISLSLSGVAAIGGAGIWADDQGGSASSGYTAGSSAGVAINNSGAIDATLSGWGGFAGIQGFSFGGNGNNGTAAGGAAGSASVSSSAAVDVDWTWQNAGSSSNGMWGVQAYSAGGVGANNGNGNGGVGGNGGSATVTLTAGANVSLQISGTPPANAPSVPNAAVAAQVTGGAGGYGQGQNGASGANGGAVSGAASIYVTDASVAATGDAVSGILAFGQGGAGGVGGFPDVGNDPSENGGAGGSVGAAGQNAATINVTAQTAPIAISTAAPNVGNSPAIAAVLLGGAGGDGGWSHDTGASTSHGGQGGNGGSVNGAIGITLSGSSSLPITVGTTGQTSPGIYAASLGAVGGNGGYADTGIAGSADGGDGGIGGSGNDVNIWLAGTGISTNGQNSPGIVARSEGATGGWSGYANATSATGGNGGNGGNSGNVTISLDSASGINAQGSNSIGILAQSLGGAGGDNSGDNGRFTGTAGSAGSAGSAQSVTVTNNGTISATAQGILAQSIAGSGGTGGAGWDLFHGNPSSGGSGGTTGTVTVTNNGNVITSGASADGIVAQSIGGGGGVGGSQSGTAYSVGGPGGAGQAGNTVTFNSTNGSITTNGVSSIGMLAQSIGGGGGDGGNAAGLLVTIGGNSGTSAPGGAVTGTLVGGSINTNAENSAGLVMQSIGGGGGNGGSASTEGLFASVSIGGNGGGGSDGGTVTVTTNGTNISTAGTKSPGILAQSIGGGGGSGGNALSGSIGAGFDASVALGGAGSGGGNGQQAAVTLVGGSIMTGQDVRLTQGLGSSSIPCSPTAPAGGPCNTLPVDSDGVVVQSIGGGGGYGGSAMAQAIAVSVPVSEAGSQASLAVSITHGGKGGQGGNGGPAQFSLSNGASITTSGQGANGVLVQSIGGGGGKGGDSSASAAAIGYTGASVPESGTAKSATVSVSLGGGKGGGGGYGGPVQIAIGGTVPTDSQSAPSADPGGSAPTSITTWGDFANGVKAQSIGGGGGDAGLGSGNTQGFGTGNNQSFKMTLGATGGNGGNGGNVYVAMYSGNGITTWGSGALGIVAQSIAGGGGTSQASSFSLQGSFTNSDTKETDQPGVTLQLGTTGAPGGTAGAVTVLAQAPIITHGGDATAILAQSIGGGGGLAGGSGSDASQDNPIVSALAGREWLSNAYGNIKNGSTTYDPMFTMSIGATGGTAGNAGTVTTYLEAPIATSGDWAHGIVAQSIGGGGGKGGTAIATGGGGLPAEVQINLDFAIGGGGGPGGDGNTVDVYLEPNGSPSITTAGFAASAVLAQSIGGGGGIGADGSDGANGNISVGAGVDGKGGSGGNGGTVNFYPANGGTAPITTTGDVADGVMLQSIGGGGGLGGAGATVWSQTTGSLKLTAGGGTSSGGSGGTVNFNPGQNDNPLSITTSGYSAYGIVAQSIGGGGGAIVARPTGSSTPGTYIEGWTGSGSATGGPVNVYLGSQTTIATSGVGAHGVVAQSVGGGGGIIRVTGTTSDVPTLNTGYVSGISNGKNPAGGDGGAITVVSDGNITLTGAGAIGIFAQSVGGGGGLIVNGTSVYAGAPLQYEKNCTDKACGGVPGAVSVTVNGAVAATGQNAIGVFAQSAGYGFSPAGGPTLNVNGPVMGGTGAQGTGIWVDTVPNQAGVLNINSGGSVATAGGSQAIAILGTGGPLNVYGMGHLTGGYKLNGGSMLLEGSWTPGPLADAVLTTNNGIIAFDNPTMVTRVTGNFVQNRSGSMSIMIDALNRTSSRFQVDGNASVDGTIVPNAVTLLPGTFSVLSASNLGTTAQAQDTLVFDWDARTAGNTITLTPNSNFTPAGVPLTSSRSSLANYYTRAWNNADPTFAYVFAGLSQINDAGEYKGTLDRFSSKATQAQSIALANSAGTILGSSMSCPVFEGKGVMLDEDNCVWGQVNGRWSDQSSNGDTQGYHVSGTTYRFGGQHRIAPDWYLGASVAAGQTWARMSGGSNGDGDTYDGSITLKHTMGPWYFAGSLAMASGSFDSNRKVNAFGGTQTLTSEPSIFLAGTRLRAGYEFAYDDWYVRPYGDLDFIYTHLPGFEESGAPGYALKVRGSDQFNVVLSPMVEVGHRFDVDAKTTLRTYAALGFSYRPDSTWTLNSSFVGASSANGTFTDYIKSPEVLGKVDLGVQVFRAGGFELKAGYTADFGHSFLSQTASARFAYHF</sequence>